<dbReference type="RefSeq" id="WP_072945130.1">
    <property type="nucleotide sequence ID" value="NZ_FQWO01000011.1"/>
</dbReference>
<gene>
    <name evidence="1" type="ORF">BC624_10935</name>
    <name evidence="2" type="ORF">SAMN05443373_11135</name>
</gene>
<dbReference type="PANTHER" id="PTHR39624:SF2">
    <property type="entry name" value="OSMC-LIKE PROTEIN"/>
    <property type="match status" value="1"/>
</dbReference>
<dbReference type="Pfam" id="PF02566">
    <property type="entry name" value="OsmC"/>
    <property type="match status" value="1"/>
</dbReference>
<dbReference type="SUPFAM" id="SSF82784">
    <property type="entry name" value="OsmC-like"/>
    <property type="match status" value="1"/>
</dbReference>
<reference evidence="2" key="1">
    <citation type="submission" date="2016-11" db="EMBL/GenBank/DDBJ databases">
        <authorList>
            <person name="Jaros S."/>
            <person name="Januszkiewicz K."/>
            <person name="Wedrychowicz H."/>
        </authorList>
    </citation>
    <scope>NUCLEOTIDE SEQUENCE [LARGE SCALE GENOMIC DNA]</scope>
    <source>
        <strain evidence="2">DSM 19729</strain>
    </source>
</reference>
<name>A0A1M5S2M7_9FLAO</name>
<dbReference type="AlphaFoldDB" id="A0A1M5S2M7"/>
<evidence type="ECO:0000313" key="2">
    <source>
        <dbReference type="EMBL" id="SHH32548.1"/>
    </source>
</evidence>
<reference evidence="3" key="2">
    <citation type="submission" date="2016-11" db="EMBL/GenBank/DDBJ databases">
        <authorList>
            <person name="Varghese N."/>
            <person name="Submissions S."/>
        </authorList>
    </citation>
    <scope>NUCLEOTIDE SEQUENCE [LARGE SCALE GENOMIC DNA]</scope>
    <source>
        <strain evidence="3">DSM 19729</strain>
    </source>
</reference>
<evidence type="ECO:0000313" key="3">
    <source>
        <dbReference type="Proteomes" id="UP000184384"/>
    </source>
</evidence>
<sequence>MIKVTANNGKENYLIGIQTPTGNSVMADEPKEKGGQDKGFSPKELLVSALAACTNATVRMYCDRKGWNLKNVQIEIELIEEDGKTIFKRKLQFEGNLDEGQRQRLFNVANVCPVHKILTHDITVDTALL</sequence>
<dbReference type="EMBL" id="PVUB01000009">
    <property type="protein sequence ID" value="PRZ21182.1"/>
    <property type="molecule type" value="Genomic_DNA"/>
</dbReference>
<dbReference type="Gene3D" id="3.30.300.20">
    <property type="match status" value="1"/>
</dbReference>
<dbReference type="EMBL" id="FQWO01000011">
    <property type="protein sequence ID" value="SHH32548.1"/>
    <property type="molecule type" value="Genomic_DNA"/>
</dbReference>
<dbReference type="Proteomes" id="UP000184384">
    <property type="component" value="Unassembled WGS sequence"/>
</dbReference>
<keyword evidence="4" id="KW-1185">Reference proteome</keyword>
<dbReference type="Proteomes" id="UP000237771">
    <property type="component" value="Unassembled WGS sequence"/>
</dbReference>
<evidence type="ECO:0000313" key="1">
    <source>
        <dbReference type="EMBL" id="PRZ21182.1"/>
    </source>
</evidence>
<protein>
    <submittedName>
        <fullName evidence="1 2">Redox protein</fullName>
    </submittedName>
</protein>
<accession>A0A1M5S2M7</accession>
<organism evidence="2 3">
    <name type="scientific">Flavobacterium granuli</name>
    <dbReference type="NCBI Taxonomy" id="280093"/>
    <lineage>
        <taxon>Bacteria</taxon>
        <taxon>Pseudomonadati</taxon>
        <taxon>Bacteroidota</taxon>
        <taxon>Flavobacteriia</taxon>
        <taxon>Flavobacteriales</taxon>
        <taxon>Flavobacteriaceae</taxon>
        <taxon>Flavobacterium</taxon>
    </lineage>
</organism>
<dbReference type="InterPro" id="IPR036102">
    <property type="entry name" value="OsmC/Ohrsf"/>
</dbReference>
<proteinExistence type="predicted"/>
<dbReference type="PANTHER" id="PTHR39624">
    <property type="entry name" value="PROTEIN INVOLVED IN RIMO-MEDIATED BETA-METHYLTHIOLATION OF RIBOSOMAL PROTEIN S12 YCAO"/>
    <property type="match status" value="1"/>
</dbReference>
<dbReference type="InterPro" id="IPR015946">
    <property type="entry name" value="KH_dom-like_a/b"/>
</dbReference>
<reference evidence="1 4" key="3">
    <citation type="submission" date="2018-03" db="EMBL/GenBank/DDBJ databases">
        <title>Genomic Encyclopedia of Archaeal and Bacterial Type Strains, Phase II (KMG-II): from individual species to whole genera.</title>
        <authorList>
            <person name="Goeker M."/>
        </authorList>
    </citation>
    <scope>NUCLEOTIDE SEQUENCE [LARGE SCALE GENOMIC DNA]</scope>
    <source>
        <strain evidence="1 4">DSM 17797</strain>
    </source>
</reference>
<evidence type="ECO:0000313" key="4">
    <source>
        <dbReference type="Proteomes" id="UP000237771"/>
    </source>
</evidence>
<dbReference type="InterPro" id="IPR003718">
    <property type="entry name" value="OsmC/Ohr_fam"/>
</dbReference>
<dbReference type="STRING" id="280093.SAMN05443373_11135"/>
<dbReference type="OrthoDB" id="9791538at2"/>